<reference evidence="1" key="1">
    <citation type="submission" date="2016-01" db="EMBL/GenBank/DDBJ databases">
        <authorList>
            <person name="Peeters C."/>
        </authorList>
    </citation>
    <scope>NUCLEOTIDE SEQUENCE [LARGE SCALE GENOMIC DNA]</scope>
    <source>
        <strain evidence="1">LMG 29318</strain>
    </source>
</reference>
<dbReference type="Proteomes" id="UP000054870">
    <property type="component" value="Unassembled WGS sequence"/>
</dbReference>
<evidence type="ECO:0008006" key="3">
    <source>
        <dbReference type="Google" id="ProtNLM"/>
    </source>
</evidence>
<protein>
    <recommendedName>
        <fullName evidence="3">Glycosyl transferases group 1</fullName>
    </recommendedName>
</protein>
<evidence type="ECO:0000313" key="2">
    <source>
        <dbReference type="Proteomes" id="UP000054870"/>
    </source>
</evidence>
<sequence length="560" mass="64363">MTQSNVGREPGFCDLLIVDEMLPCDFSPFRTIEYSHYLTHFDTAQLICTEGWHSWASNLCFEDQLSSSKLDPSIKERIHPFTFFKDTIPKLAYITFLHNAWQMLPALTERNIPFILQLYPGGGFELNVETSDQRLMAIAHSPLCRKIIVTQNLSRDYLLEKIKCDPAKIELIYGGVYDTRNDFDFSRDKQRYGVHKDTVDVCFVAHRYGDDTKKKGYDQFVAVAQALSERFEQVRFHVVGDYTPDQIPLGAAERTMTFHGKQPNTFFREFYPRMDIILSVNRPTEDRKGAFDGFPTGACMEAGFRGVLNCISDPLGLNVAFTDDVDFVLVDLDTQKTIERLSKLIGDTERLYNVAYANWQKFLAVFDTDYQLWRRTRIITTELLRPEYLIVRPAPNRSMMDSELGDNGARHQIEEANRHYRNLQAQHHTVATAYEALRADYSQVIEYYEKKHSGLLDDYKMLAEGFEALRLENTALREKIDALDGTISRLHADMELKELEALLQNEKANRIVQELIDAAPSGRVEKGLLRLLRSRSAMSIRAGYSRLGGQHSIVQNEKQT</sequence>
<gene>
    <name evidence="1" type="ORF">AWB75_00655</name>
</gene>
<dbReference type="EMBL" id="FCOF02000002">
    <property type="protein sequence ID" value="SAK44119.1"/>
    <property type="molecule type" value="Genomic_DNA"/>
</dbReference>
<dbReference type="Gene3D" id="3.40.50.2000">
    <property type="entry name" value="Glycogen Phosphorylase B"/>
    <property type="match status" value="2"/>
</dbReference>
<dbReference type="SUPFAM" id="SSF53756">
    <property type="entry name" value="UDP-Glycosyltransferase/glycogen phosphorylase"/>
    <property type="match status" value="1"/>
</dbReference>
<keyword evidence="2" id="KW-1185">Reference proteome</keyword>
<accession>A0A157ZFD1</accession>
<name>A0A157ZFD1_9BURK</name>
<proteinExistence type="predicted"/>
<dbReference type="AlphaFoldDB" id="A0A157ZFD1"/>
<comment type="caution">
    <text evidence="1">The sequence shown here is derived from an EMBL/GenBank/DDBJ whole genome shotgun (WGS) entry which is preliminary data.</text>
</comment>
<evidence type="ECO:0000313" key="1">
    <source>
        <dbReference type="EMBL" id="SAK44119.1"/>
    </source>
</evidence>
<organism evidence="1 2">
    <name type="scientific">Caballeronia catudaia</name>
    <dbReference type="NCBI Taxonomy" id="1777136"/>
    <lineage>
        <taxon>Bacteria</taxon>
        <taxon>Pseudomonadati</taxon>
        <taxon>Pseudomonadota</taxon>
        <taxon>Betaproteobacteria</taxon>
        <taxon>Burkholderiales</taxon>
        <taxon>Burkholderiaceae</taxon>
        <taxon>Caballeronia</taxon>
    </lineage>
</organism>